<dbReference type="EMBL" id="PRDW01000004">
    <property type="protein sequence ID" value="PPB84266.1"/>
    <property type="molecule type" value="Genomic_DNA"/>
</dbReference>
<dbReference type="Proteomes" id="UP000243096">
    <property type="component" value="Unassembled WGS sequence"/>
</dbReference>
<organism evidence="1 2">
    <name type="scientific">Mycetohabitans endofungorum</name>
    <dbReference type="NCBI Taxonomy" id="417203"/>
    <lineage>
        <taxon>Bacteria</taxon>
        <taxon>Pseudomonadati</taxon>
        <taxon>Pseudomonadota</taxon>
        <taxon>Betaproteobacteria</taxon>
        <taxon>Burkholderiales</taxon>
        <taxon>Burkholderiaceae</taxon>
        <taxon>Mycetohabitans</taxon>
    </lineage>
</organism>
<name>A0A2P5KC35_9BURK</name>
<proteinExistence type="predicted"/>
<comment type="caution">
    <text evidence="1">The sequence shown here is derived from an EMBL/GenBank/DDBJ whole genome shotgun (WGS) entry which is preliminary data.</text>
</comment>
<reference evidence="1 2" key="1">
    <citation type="submission" date="2018-01" db="EMBL/GenBank/DDBJ databases">
        <title>Genomic Encyclopedia of Type Strains, Phase III (KMG-III): the genomes of soil and plant-associated and newly described type strains.</title>
        <authorList>
            <person name="Whitman W."/>
        </authorList>
    </citation>
    <scope>NUCLEOTIDE SEQUENCE [LARGE SCALE GENOMIC DNA]</scope>
    <source>
        <strain evidence="1 2">HKI456</strain>
    </source>
</reference>
<protein>
    <recommendedName>
        <fullName evidence="3">Preprotein translocase subunit SecA</fullName>
    </recommendedName>
</protein>
<keyword evidence="2" id="KW-1185">Reference proteome</keyword>
<evidence type="ECO:0008006" key="3">
    <source>
        <dbReference type="Google" id="ProtNLM"/>
    </source>
</evidence>
<gene>
    <name evidence="1" type="ORF">B0O95_104219</name>
</gene>
<accession>A0A2P5KC35</accession>
<evidence type="ECO:0000313" key="2">
    <source>
        <dbReference type="Proteomes" id="UP000243096"/>
    </source>
</evidence>
<evidence type="ECO:0000313" key="1">
    <source>
        <dbReference type="EMBL" id="PPB84266.1"/>
    </source>
</evidence>
<dbReference type="AlphaFoldDB" id="A0A2P5KC35"/>
<sequence length="88" mass="9950">MNDLETKMLSPHEFATLMLIRNAPEQIDMNRAELDTLLERQLVELEELAEGHRRPMLTPTGQSLLAAARRLKATHTPPQRHVGAEDAL</sequence>